<dbReference type="Proteomes" id="UP000003672">
    <property type="component" value="Unassembled WGS sequence"/>
</dbReference>
<dbReference type="RefSeq" id="WP_003648495.1">
    <property type="nucleotide sequence ID" value="NZ_CP040500.1"/>
</dbReference>
<accession>A0AA86ZTV2</accession>
<evidence type="ECO:0000313" key="1">
    <source>
        <dbReference type="EMBL" id="EFJ69838.1"/>
    </source>
</evidence>
<organism evidence="1 2">
    <name type="scientific">Lactobacillus paragasseri JV-V03</name>
    <dbReference type="NCBI Taxonomy" id="525326"/>
    <lineage>
        <taxon>Bacteria</taxon>
        <taxon>Bacillati</taxon>
        <taxon>Bacillota</taxon>
        <taxon>Bacilli</taxon>
        <taxon>Lactobacillales</taxon>
        <taxon>Lactobacillaceae</taxon>
        <taxon>Lactobacillus</taxon>
    </lineage>
</organism>
<dbReference type="EMBL" id="ACGO02000001">
    <property type="protein sequence ID" value="EFJ69838.1"/>
    <property type="molecule type" value="Genomic_DNA"/>
</dbReference>
<evidence type="ECO:0000313" key="2">
    <source>
        <dbReference type="Proteomes" id="UP000003672"/>
    </source>
</evidence>
<comment type="caution">
    <text evidence="1">The sequence shown here is derived from an EMBL/GenBank/DDBJ whole genome shotgun (WGS) entry which is preliminary data.</text>
</comment>
<name>A0AA86ZTV2_9LACO</name>
<gene>
    <name evidence="1" type="ORF">HMPREF0514_10282</name>
</gene>
<sequence>MMNNLSINYLFNYAMAHNIQFEATHLLQSGTPSCCNTTNRKMVINLNNDEEGLPLEIAHEIGHIFNGDKGKFYYCGDSSSSPIEVNAHKTGIKILANYYFEDIPKEEWNVDHFMYYYCIPPSYKDWTIQYLKSL</sequence>
<protein>
    <submittedName>
        <fullName evidence="1">Toxin-antitoxin system, toxin component</fullName>
    </submittedName>
</protein>
<reference evidence="1 2" key="1">
    <citation type="submission" date="2010-06" db="EMBL/GenBank/DDBJ databases">
        <authorList>
            <person name="Muzny D."/>
            <person name="Qin X."/>
            <person name="Buhay C."/>
            <person name="Dugan-Rocha S."/>
            <person name="Ding Y."/>
            <person name="Chen G."/>
            <person name="Hawes A."/>
            <person name="Holder M."/>
            <person name="Jhangiani S."/>
            <person name="Johnson A."/>
            <person name="Khan Z."/>
            <person name="Li Z."/>
            <person name="Liu W."/>
            <person name="Liu X."/>
            <person name="Perez L."/>
            <person name="Shen H."/>
            <person name="Wang Q."/>
            <person name="Watt J."/>
            <person name="Xi L."/>
            <person name="Xin Y."/>
            <person name="Zhou J."/>
            <person name="Deng J."/>
            <person name="Jiang H."/>
            <person name="Liu Y."/>
            <person name="Qu J."/>
            <person name="Song X.-Z."/>
            <person name="Zhang L."/>
            <person name="Villasana D."/>
            <person name="Johnson A."/>
            <person name="Liu J."/>
            <person name="Liyanage D."/>
            <person name="Lorensuhewa L."/>
            <person name="Robinson T."/>
            <person name="Song A."/>
            <person name="Song B.-B."/>
            <person name="Dinh H."/>
            <person name="Thornton R."/>
            <person name="Coyle M."/>
            <person name="Francisco L."/>
            <person name="Jackson L."/>
            <person name="Javaid M."/>
            <person name="Korchina V."/>
            <person name="Kovar C."/>
            <person name="Mata R."/>
            <person name="Mathew T."/>
            <person name="Ngo R."/>
            <person name="Nguyen L."/>
            <person name="Nguyen N."/>
            <person name="Okwuonu G."/>
            <person name="Ongeri F."/>
            <person name="Pham C."/>
            <person name="Simmons D."/>
            <person name="Wilczek-Boney K."/>
            <person name="Hale W."/>
            <person name="Jakkamsetti A."/>
            <person name="Pham P."/>
            <person name="Ruth R."/>
            <person name="San Lucas F."/>
            <person name="Warren J."/>
            <person name="Zhang J."/>
            <person name="Zhao Z."/>
            <person name="Zhou C."/>
            <person name="Zhu D."/>
            <person name="Lee S."/>
            <person name="Bess C."/>
            <person name="Blankenburg K."/>
            <person name="Forbes L."/>
            <person name="Fu Q."/>
            <person name="Gubbala S."/>
            <person name="Hirani K."/>
            <person name="Jayaseelan J.C."/>
            <person name="Lara F."/>
            <person name="Munidasa M."/>
            <person name="Palculict T."/>
            <person name="Patil S."/>
            <person name="Pu L.-L."/>
            <person name="Saada N."/>
            <person name="Tang L."/>
            <person name="Weissenberger G."/>
            <person name="Zhu Y."/>
            <person name="Hemphill L."/>
            <person name="Shang Y."/>
            <person name="Youmans B."/>
            <person name="Ayvaz T."/>
            <person name="Ross M."/>
            <person name="Santibanez J."/>
            <person name="Aqrawi P."/>
            <person name="Gross S."/>
            <person name="Joshi V."/>
            <person name="Fowler G."/>
            <person name="Nazareth L."/>
            <person name="Reid J."/>
            <person name="Worley K."/>
            <person name="Petrosino J."/>
            <person name="Highlander S."/>
            <person name="Gibbs R."/>
        </authorList>
    </citation>
    <scope>NUCLEOTIDE SEQUENCE [LARGE SCALE GENOMIC DNA]</scope>
    <source>
        <strain evidence="1 2">JV-V03</strain>
    </source>
</reference>
<proteinExistence type="predicted"/>
<dbReference type="AlphaFoldDB" id="A0AA86ZTV2"/>